<name>F4G022_METCR</name>
<dbReference type="PANTHER" id="PTHR42940:SF8">
    <property type="entry name" value="VACUOLAR PROTEIN SORTING-ASSOCIATED PROTEIN 11"/>
    <property type="match status" value="1"/>
</dbReference>
<dbReference type="OrthoDB" id="73567at2157"/>
<dbReference type="RefSeq" id="WP_013738282.1">
    <property type="nucleotide sequence ID" value="NC_015435.1"/>
</dbReference>
<evidence type="ECO:0000259" key="6">
    <source>
        <dbReference type="SMART" id="SM00829"/>
    </source>
</evidence>
<evidence type="ECO:0000256" key="3">
    <source>
        <dbReference type="ARBA" id="ARBA00022723"/>
    </source>
</evidence>
<dbReference type="Pfam" id="PF08240">
    <property type="entry name" value="ADH_N"/>
    <property type="match status" value="1"/>
</dbReference>
<comment type="similarity">
    <text evidence="2">Belongs to the zinc-containing alcohol dehydrogenase family.</text>
</comment>
<protein>
    <submittedName>
        <fullName evidence="7">Alcohol dehydrogenase</fullName>
    </submittedName>
</protein>
<dbReference type="eggNOG" id="arCOG01455">
    <property type="taxonomic scope" value="Archaea"/>
</dbReference>
<dbReference type="PATRIC" id="fig|1006006.8.peg.1686"/>
<evidence type="ECO:0000313" key="8">
    <source>
        <dbReference type="Proteomes" id="UP000007812"/>
    </source>
</evidence>
<keyword evidence="5" id="KW-0560">Oxidoreductase</keyword>
<dbReference type="GO" id="GO:0005737">
    <property type="term" value="C:cytoplasm"/>
    <property type="evidence" value="ECO:0007669"/>
    <property type="project" value="TreeGrafter"/>
</dbReference>
<dbReference type="InterPro" id="IPR002364">
    <property type="entry name" value="Quin_OxRdtase/zeta-crystal_CS"/>
</dbReference>
<dbReference type="InterPro" id="IPR013154">
    <property type="entry name" value="ADH-like_N"/>
</dbReference>
<dbReference type="GeneID" id="10493870"/>
<keyword evidence="3" id="KW-0479">Metal-binding</keyword>
<accession>F4G022</accession>
<feature type="domain" description="Enoyl reductase (ER)" evidence="6">
    <location>
        <begin position="5"/>
        <end position="306"/>
    </location>
</feature>
<dbReference type="InterPro" id="IPR020843">
    <property type="entry name" value="ER"/>
</dbReference>
<evidence type="ECO:0000256" key="2">
    <source>
        <dbReference type="ARBA" id="ARBA00008072"/>
    </source>
</evidence>
<dbReference type="SMART" id="SM00829">
    <property type="entry name" value="PKS_ER"/>
    <property type="match status" value="1"/>
</dbReference>
<dbReference type="SUPFAM" id="SSF50129">
    <property type="entry name" value="GroES-like"/>
    <property type="match status" value="1"/>
</dbReference>
<dbReference type="InterPro" id="IPR013149">
    <property type="entry name" value="ADH-like_C"/>
</dbReference>
<keyword evidence="8" id="KW-1185">Reference proteome</keyword>
<proteinExistence type="inferred from homology"/>
<dbReference type="HOGENOM" id="CLU_026673_11_0_2"/>
<evidence type="ECO:0000256" key="1">
    <source>
        <dbReference type="ARBA" id="ARBA00001947"/>
    </source>
</evidence>
<dbReference type="SUPFAM" id="SSF51735">
    <property type="entry name" value="NAD(P)-binding Rossmann-fold domains"/>
    <property type="match status" value="1"/>
</dbReference>
<dbReference type="EMBL" id="CP002656">
    <property type="protein sequence ID" value="AEB95784.1"/>
    <property type="molecule type" value="Genomic_DNA"/>
</dbReference>
<comment type="cofactor">
    <cofactor evidence="1">
        <name>Zn(2+)</name>
        <dbReference type="ChEBI" id="CHEBI:29105"/>
    </cofactor>
</comment>
<dbReference type="GO" id="GO:0008270">
    <property type="term" value="F:zinc ion binding"/>
    <property type="evidence" value="ECO:0007669"/>
    <property type="project" value="InterPro"/>
</dbReference>
<gene>
    <name evidence="7" type="ordered locus">Mcup_1681</name>
</gene>
<dbReference type="AlphaFoldDB" id="F4G022"/>
<dbReference type="InterPro" id="IPR036291">
    <property type="entry name" value="NAD(P)-bd_dom_sf"/>
</dbReference>
<dbReference type="Gene3D" id="3.90.180.10">
    <property type="entry name" value="Medium-chain alcohol dehydrogenases, catalytic domain"/>
    <property type="match status" value="1"/>
</dbReference>
<evidence type="ECO:0000256" key="4">
    <source>
        <dbReference type="ARBA" id="ARBA00022833"/>
    </source>
</evidence>
<sequence length="308" mass="33340">MTKAAVLRKFGEPFTIEDIDVGEGNPVEVKASGICGRDLVVWKGGFKNLVPPLILGHEIFGESQGNSVGVFGMETCGECKYCREGKDNLCVKGKLLGEWRPGGYSKVVISSDLFRLPDSQYEKYAAAVCPVATAIHSAKVGKIRKGDTVLVTGAGGGVGIHTIQYLKHIGAKVISLTSPTKRETVSKFSDQVVYKISEIRDVDAVIELVGKDTINDSLKALRREGSLILVGNVSGSEISLIRPALTIMREQRIIGSASYTRSEVMEAVKLIHEGVIKPFFKSYPLNEVNRAYSDIIQGKVIGRAVLLS</sequence>
<dbReference type="STRING" id="1006006.Mcup_1681"/>
<keyword evidence="4" id="KW-0862">Zinc</keyword>
<dbReference type="Pfam" id="PF00107">
    <property type="entry name" value="ADH_zinc_N"/>
    <property type="match status" value="1"/>
</dbReference>
<dbReference type="Proteomes" id="UP000007812">
    <property type="component" value="Chromosome"/>
</dbReference>
<dbReference type="KEGG" id="mcn:Mcup_1681"/>
<dbReference type="GO" id="GO:0004022">
    <property type="term" value="F:alcohol dehydrogenase (NAD+) activity"/>
    <property type="evidence" value="ECO:0007669"/>
    <property type="project" value="TreeGrafter"/>
</dbReference>
<evidence type="ECO:0000313" key="7">
    <source>
        <dbReference type="EMBL" id="AEB95784.1"/>
    </source>
</evidence>
<dbReference type="PROSITE" id="PS01162">
    <property type="entry name" value="QOR_ZETA_CRYSTAL"/>
    <property type="match status" value="1"/>
</dbReference>
<evidence type="ECO:0000256" key="5">
    <source>
        <dbReference type="ARBA" id="ARBA00023002"/>
    </source>
</evidence>
<organism evidence="7 8">
    <name type="scientific">Metallosphaera cuprina (strain Ar-4)</name>
    <dbReference type="NCBI Taxonomy" id="1006006"/>
    <lineage>
        <taxon>Archaea</taxon>
        <taxon>Thermoproteota</taxon>
        <taxon>Thermoprotei</taxon>
        <taxon>Sulfolobales</taxon>
        <taxon>Sulfolobaceae</taxon>
        <taxon>Metallosphaera</taxon>
    </lineage>
</organism>
<dbReference type="PANTHER" id="PTHR42940">
    <property type="entry name" value="ALCOHOL DEHYDROGENASE 1-RELATED"/>
    <property type="match status" value="1"/>
</dbReference>
<reference evidence="7 8" key="1">
    <citation type="journal article" date="2011" name="J. Bacteriol.">
        <title>Complete genome sequence of Metallosphaera cuprina, a metal sulfide-oxidizing archaeon from a hot spring.</title>
        <authorList>
            <person name="Liu L.J."/>
            <person name="You X.Y."/>
            <person name="Zheng H."/>
            <person name="Wang S."/>
            <person name="Jiang C.Y."/>
            <person name="Liu S.J."/>
        </authorList>
    </citation>
    <scope>NUCLEOTIDE SEQUENCE [LARGE SCALE GENOMIC DNA]</scope>
    <source>
        <strain evidence="7 8">Ar-4</strain>
    </source>
</reference>
<dbReference type="InterPro" id="IPR011032">
    <property type="entry name" value="GroES-like_sf"/>
</dbReference>